<sequence>MENQATNNTNSDPVAGKSVAEIFGEIVWLMSQDAACRDLTLKELEWLVMPAILLRQFHITYAPVQGNAHGDAGHGESHAAGESPLQPVAVEIFALCSEAVADAIDAAKPGAPRLGIQDWRSGSNRKTVIKANIVGAAGKQS</sequence>
<dbReference type="GO" id="GO:0005737">
    <property type="term" value="C:cytoplasm"/>
    <property type="evidence" value="ECO:0007669"/>
    <property type="project" value="UniProtKB-SubCell"/>
</dbReference>
<keyword evidence="2" id="KW-0963">Cytoplasm</keyword>
<dbReference type="EMBL" id="CP066788">
    <property type="protein sequence ID" value="QQM33126.1"/>
    <property type="molecule type" value="Genomic_DNA"/>
</dbReference>
<comment type="similarity">
    <text evidence="1 2">Belongs to the RTX toxin acyltransferase family.</text>
</comment>
<geneLocation type="plasmid" evidence="3 4">
    <name>plas-002</name>
</geneLocation>
<dbReference type="GO" id="GO:0009404">
    <property type="term" value="P:toxin metabolic process"/>
    <property type="evidence" value="ECO:0007669"/>
    <property type="project" value="UniProtKB-UniRule"/>
</dbReference>
<dbReference type="Pfam" id="PF02794">
    <property type="entry name" value="HlyC"/>
    <property type="match status" value="1"/>
</dbReference>
<evidence type="ECO:0000313" key="3">
    <source>
        <dbReference type="EMBL" id="QQM33126.1"/>
    </source>
</evidence>
<keyword evidence="2 3" id="KW-0808">Transferase</keyword>
<keyword evidence="2" id="KW-0204">Cytolysis</keyword>
<gene>
    <name evidence="3" type="ORF">JET14_22000</name>
</gene>
<proteinExistence type="inferred from homology"/>
<dbReference type="Proteomes" id="UP000596083">
    <property type="component" value="Plasmid plas-002"/>
</dbReference>
<dbReference type="RefSeq" id="WP_200338474.1">
    <property type="nucleotide sequence ID" value="NZ_CP066788.1"/>
</dbReference>
<dbReference type="InterPro" id="IPR003996">
    <property type="entry name" value="RTX_toxin-activating_protC_bac"/>
</dbReference>
<comment type="function">
    <text evidence="2">Involved in fatty acylation of protoxin at internal lysine residues, thereby converting it to the active toxin.</text>
</comment>
<dbReference type="GO" id="GO:0031640">
    <property type="term" value="P:killing of cells of another organism"/>
    <property type="evidence" value="ECO:0007669"/>
    <property type="project" value="UniProtKB-KW"/>
</dbReference>
<keyword evidence="3" id="KW-0614">Plasmid</keyword>
<dbReference type="KEGG" id="mlut:JET14_22000"/>
<accession>A0A7T7KNR4</accession>
<evidence type="ECO:0000313" key="4">
    <source>
        <dbReference type="Proteomes" id="UP000596083"/>
    </source>
</evidence>
<comment type="subcellular location">
    <subcellularLocation>
        <location evidence="2">Cytoplasm</location>
    </subcellularLocation>
</comment>
<keyword evidence="2 3" id="KW-0012">Acyltransferase</keyword>
<dbReference type="AlphaFoldDB" id="A0A7T7KNR4"/>
<organism evidence="3 4">
    <name type="scientific">Martelella lutilitoris</name>
    <dbReference type="NCBI Taxonomy" id="2583532"/>
    <lineage>
        <taxon>Bacteria</taxon>
        <taxon>Pseudomonadati</taxon>
        <taxon>Pseudomonadota</taxon>
        <taxon>Alphaproteobacteria</taxon>
        <taxon>Hyphomicrobiales</taxon>
        <taxon>Aurantimonadaceae</taxon>
        <taxon>Martelella</taxon>
    </lineage>
</organism>
<protein>
    <recommendedName>
        <fullName evidence="2">RTX toxin-activating lysine-acyltransferase</fullName>
        <ecNumber evidence="2">2.3.1.-</ecNumber>
    </recommendedName>
</protein>
<evidence type="ECO:0000256" key="1">
    <source>
        <dbReference type="ARBA" id="ARBA00005686"/>
    </source>
</evidence>
<name>A0A7T7KNR4_9HYPH</name>
<evidence type="ECO:0000256" key="2">
    <source>
        <dbReference type="RuleBase" id="RU368102"/>
    </source>
</evidence>
<reference evidence="3 4" key="1">
    <citation type="submission" date="2020-12" db="EMBL/GenBank/DDBJ databases">
        <authorList>
            <person name="Zheng R.K."/>
            <person name="Sun C.M."/>
        </authorList>
    </citation>
    <scope>NUCLEOTIDE SEQUENCE [LARGE SCALE GENOMIC DNA]</scope>
    <source>
        <strain evidence="3 4">ZRK001</strain>
        <plasmid evidence="3 4">plas-002</plasmid>
    </source>
</reference>
<dbReference type="GO" id="GO:0016746">
    <property type="term" value="F:acyltransferase activity"/>
    <property type="evidence" value="ECO:0007669"/>
    <property type="project" value="UniProtKB-UniRule"/>
</dbReference>
<dbReference type="EC" id="2.3.1.-" evidence="2"/>